<proteinExistence type="predicted"/>
<sequence>MLPPNIQAHVPAARRGSVDALTELIRYGCSSTDAQDQASLLPIFVSFLKFPEHEGEILVLPLQFLETVMSAITNASRFIDKDTPILVAAFTKNWPQLWKWISDVEGPFVRSVDAGALPWRWDLFRFIITLVQNMTDSEVLLRRLASTPNLITTITYLWIMEVDLRGTPEVLNLKCPLPSSSRAWGPFIVHRVVQDAYVTAVLDAVKGDHAKIASVALRHLRTSMEHKPFNAQVAHTNVLNLTHLSEIPKFRPILFSQHCISAVTEAMASAAAIPFSRGEAEYVKLFIDGCATYLMINMESPDTIGTSGVLEGIQSGCLSAVLNSQKWFLADLPLPGGDFDDRIDMLTDFPLGVAWFKFKTLAAERIAIKDEENAKIKPSAAEAIKCENPQWSQCKQTGENTVVRKCSACRQAYYCSKECQKYDWKYGNHRQVCKEIIATLQAGTAFTFSRKETAYVHAIVNRELKGKIEWLSDERRKKFPNLPPSKVGIELDYTVYPVTIELRQVTMDDIHWRDIAKNQTSDKSAFVRAILPFGAHPCMMPILDWTVQN</sequence>
<evidence type="ECO:0000256" key="1">
    <source>
        <dbReference type="ARBA" id="ARBA00022723"/>
    </source>
</evidence>
<feature type="domain" description="MYND-type" evidence="5">
    <location>
        <begin position="394"/>
        <end position="433"/>
    </location>
</feature>
<dbReference type="SUPFAM" id="SSF144232">
    <property type="entry name" value="HIT/MYND zinc finger-like"/>
    <property type="match status" value="1"/>
</dbReference>
<reference evidence="7" key="1">
    <citation type="journal article" date="2014" name="Proc. Natl. Acad. Sci. U.S.A.">
        <title>Extensive sampling of basidiomycete genomes demonstrates inadequacy of the white-rot/brown-rot paradigm for wood decay fungi.</title>
        <authorList>
            <person name="Riley R."/>
            <person name="Salamov A.A."/>
            <person name="Brown D.W."/>
            <person name="Nagy L.G."/>
            <person name="Floudas D."/>
            <person name="Held B.W."/>
            <person name="Levasseur A."/>
            <person name="Lombard V."/>
            <person name="Morin E."/>
            <person name="Otillar R."/>
            <person name="Lindquist E.A."/>
            <person name="Sun H."/>
            <person name="LaButti K.M."/>
            <person name="Schmutz J."/>
            <person name="Jabbour D."/>
            <person name="Luo H."/>
            <person name="Baker S.E."/>
            <person name="Pisabarro A.G."/>
            <person name="Walton J.D."/>
            <person name="Blanchette R.A."/>
            <person name="Henrissat B."/>
            <person name="Martin F."/>
            <person name="Cullen D."/>
            <person name="Hibbett D.S."/>
            <person name="Grigoriev I.V."/>
        </authorList>
    </citation>
    <scope>NUCLEOTIDE SEQUENCE [LARGE SCALE GENOMIC DNA]</scope>
    <source>
        <strain evidence="7">MUCL 33604</strain>
    </source>
</reference>
<dbReference type="OrthoDB" id="432970at2759"/>
<dbReference type="Proteomes" id="UP000027265">
    <property type="component" value="Unassembled WGS sequence"/>
</dbReference>
<dbReference type="HOGENOM" id="CLU_027660_0_0_1"/>
<evidence type="ECO:0000313" key="7">
    <source>
        <dbReference type="Proteomes" id="UP000027265"/>
    </source>
</evidence>
<evidence type="ECO:0000259" key="5">
    <source>
        <dbReference type="PROSITE" id="PS50865"/>
    </source>
</evidence>
<name>A0A067QHG9_9AGAM</name>
<dbReference type="AlphaFoldDB" id="A0A067QHG9"/>
<protein>
    <recommendedName>
        <fullName evidence="5">MYND-type domain-containing protein</fullName>
    </recommendedName>
</protein>
<dbReference type="GO" id="GO:0008270">
    <property type="term" value="F:zinc ion binding"/>
    <property type="evidence" value="ECO:0007669"/>
    <property type="project" value="UniProtKB-KW"/>
</dbReference>
<keyword evidence="7" id="KW-1185">Reference proteome</keyword>
<gene>
    <name evidence="6" type="ORF">JAAARDRAFT_75544</name>
</gene>
<evidence type="ECO:0000256" key="3">
    <source>
        <dbReference type="ARBA" id="ARBA00022833"/>
    </source>
</evidence>
<dbReference type="Pfam" id="PF01753">
    <property type="entry name" value="zf-MYND"/>
    <property type="match status" value="1"/>
</dbReference>
<organism evidence="6 7">
    <name type="scientific">Jaapia argillacea MUCL 33604</name>
    <dbReference type="NCBI Taxonomy" id="933084"/>
    <lineage>
        <taxon>Eukaryota</taxon>
        <taxon>Fungi</taxon>
        <taxon>Dikarya</taxon>
        <taxon>Basidiomycota</taxon>
        <taxon>Agaricomycotina</taxon>
        <taxon>Agaricomycetes</taxon>
        <taxon>Agaricomycetidae</taxon>
        <taxon>Jaapiales</taxon>
        <taxon>Jaapiaceae</taxon>
        <taxon>Jaapia</taxon>
    </lineage>
</organism>
<dbReference type="InterPro" id="IPR002893">
    <property type="entry name" value="Znf_MYND"/>
</dbReference>
<keyword evidence="2 4" id="KW-0863">Zinc-finger</keyword>
<accession>A0A067QHG9</accession>
<dbReference type="STRING" id="933084.A0A067QHG9"/>
<evidence type="ECO:0000256" key="4">
    <source>
        <dbReference type="PROSITE-ProRule" id="PRU00134"/>
    </source>
</evidence>
<keyword evidence="1" id="KW-0479">Metal-binding</keyword>
<evidence type="ECO:0000256" key="2">
    <source>
        <dbReference type="ARBA" id="ARBA00022771"/>
    </source>
</evidence>
<keyword evidence="3" id="KW-0862">Zinc</keyword>
<dbReference type="PROSITE" id="PS50865">
    <property type="entry name" value="ZF_MYND_2"/>
    <property type="match status" value="1"/>
</dbReference>
<dbReference type="EMBL" id="KL197710">
    <property type="protein sequence ID" value="KDQ62932.1"/>
    <property type="molecule type" value="Genomic_DNA"/>
</dbReference>
<dbReference type="Gene3D" id="6.10.140.2220">
    <property type="match status" value="1"/>
</dbReference>
<evidence type="ECO:0000313" key="6">
    <source>
        <dbReference type="EMBL" id="KDQ62932.1"/>
    </source>
</evidence>
<dbReference type="InParanoid" id="A0A067QHG9"/>